<keyword evidence="1" id="KW-0812">Transmembrane</keyword>
<accession>A0A344TS37</accession>
<keyword evidence="1" id="KW-1133">Transmembrane helix</keyword>
<evidence type="ECO:0000256" key="1">
    <source>
        <dbReference type="SAM" id="Phobius"/>
    </source>
</evidence>
<sequence>MKKLSNMPWGWLGAVAGAIGGYWYWKEIGCLTGTCPLKSQWQTMVPYGALMGYFGGGMLQDLQLSKFMPRRNDAEK</sequence>
<organism evidence="2 3">
    <name type="scientific">Runella rosea</name>
    <dbReference type="NCBI Taxonomy" id="2259595"/>
    <lineage>
        <taxon>Bacteria</taxon>
        <taxon>Pseudomonadati</taxon>
        <taxon>Bacteroidota</taxon>
        <taxon>Cytophagia</taxon>
        <taxon>Cytophagales</taxon>
        <taxon>Spirosomataceae</taxon>
        <taxon>Runella</taxon>
    </lineage>
</organism>
<evidence type="ECO:0000313" key="2">
    <source>
        <dbReference type="EMBL" id="AXE21458.1"/>
    </source>
</evidence>
<dbReference type="KEGG" id="run:DR864_08035"/>
<feature type="transmembrane region" description="Helical" evidence="1">
    <location>
        <begin position="7"/>
        <end position="25"/>
    </location>
</feature>
<dbReference type="RefSeq" id="WP_114070201.1">
    <property type="nucleotide sequence ID" value="NZ_CP030850.1"/>
</dbReference>
<dbReference type="AlphaFoldDB" id="A0A344TS37"/>
<keyword evidence="1" id="KW-0472">Membrane</keyword>
<name>A0A344TS37_9BACT</name>
<reference evidence="2 3" key="1">
    <citation type="submission" date="2018-07" db="EMBL/GenBank/DDBJ databases">
        <title>Genome sequencing of Runella.</title>
        <authorList>
            <person name="Baek M.-G."/>
            <person name="Yi H."/>
        </authorList>
    </citation>
    <scope>NUCLEOTIDE SEQUENCE [LARGE SCALE GENOMIC DNA]</scope>
    <source>
        <strain evidence="2 3">HYN0085</strain>
    </source>
</reference>
<evidence type="ECO:0000313" key="3">
    <source>
        <dbReference type="Proteomes" id="UP000251993"/>
    </source>
</evidence>
<protein>
    <submittedName>
        <fullName evidence="2">Uncharacterized protein</fullName>
    </submittedName>
</protein>
<dbReference type="EMBL" id="CP030850">
    <property type="protein sequence ID" value="AXE21458.1"/>
    <property type="molecule type" value="Genomic_DNA"/>
</dbReference>
<feature type="transmembrane region" description="Helical" evidence="1">
    <location>
        <begin position="45"/>
        <end position="62"/>
    </location>
</feature>
<dbReference type="Proteomes" id="UP000251993">
    <property type="component" value="Chromosome"/>
</dbReference>
<keyword evidence="3" id="KW-1185">Reference proteome</keyword>
<dbReference type="OrthoDB" id="2062758at2"/>
<proteinExistence type="predicted"/>
<gene>
    <name evidence="2" type="ORF">DR864_08035</name>
</gene>